<dbReference type="Proteomes" id="UP000001036">
    <property type="component" value="Chromosome"/>
</dbReference>
<gene>
    <name evidence="1" type="ordered locus">CJA_1304</name>
</gene>
<evidence type="ECO:0000313" key="2">
    <source>
        <dbReference type="Proteomes" id="UP000001036"/>
    </source>
</evidence>
<dbReference type="STRING" id="498211.CJA_1304"/>
<dbReference type="AlphaFoldDB" id="B3PCI7"/>
<organism evidence="1 2">
    <name type="scientific">Cellvibrio japonicus (strain Ueda107)</name>
    <name type="common">Pseudomonas fluorescens subsp. cellulosa</name>
    <dbReference type="NCBI Taxonomy" id="498211"/>
    <lineage>
        <taxon>Bacteria</taxon>
        <taxon>Pseudomonadati</taxon>
        <taxon>Pseudomonadota</taxon>
        <taxon>Gammaproteobacteria</taxon>
        <taxon>Cellvibrionales</taxon>
        <taxon>Cellvibrionaceae</taxon>
        <taxon>Cellvibrio</taxon>
    </lineage>
</organism>
<reference evidence="1" key="1">
    <citation type="journal article" date="2008" name="J. Bacteriol.">
        <title>Insights into plant cell wall degradation from the genome sequence of the soil bacterium Cellvibrio japonicus.</title>
        <authorList>
            <person name="Deboy R.T."/>
            <person name="Mongodin E.F."/>
            <person name="Fouts D.E."/>
            <person name="Tailford L.E."/>
            <person name="Khouri H."/>
            <person name="Emerson J.B."/>
            <person name="Mohamoud Y."/>
            <person name="Watkins K."/>
            <person name="Henrissat B."/>
            <person name="Gilbert H.J."/>
            <person name="Nelson K.E."/>
        </authorList>
    </citation>
    <scope>NUCLEOTIDE SEQUENCE [LARGE SCALE GENOMIC DNA]</scope>
    <source>
        <strain evidence="1">Ueda107</strain>
    </source>
</reference>
<sequence length="308" mass="32897">MSFHTDASRPTHVTHSEDQTAIFFDGNASTGTPAAVVVFSEADIAGNGSGTWLEYTTHMHGAAQARGDYLLSTIRDPLSATTLPDRVGLYHAHHGHFDEEEVFSETCPGLHGSAQRENQVAFGCTDGVLLITQDDDTFTASKIANPAAFTGSKRIGTLLGYHSASEFVGIASGEFFRVTAEGITAIAWQDTSLETAPSALGYGYADSGEFFVILDSQGWITLLNTEDWSIAKRIQAITSNLAALPAGSTFELALTPGHIVYVSDPIANQIKQIDLDQGEISDTIQLSETLNKITWIGIPEPTGGNHGH</sequence>
<dbReference type="InterPro" id="IPR011048">
    <property type="entry name" value="Haem_d1_sf"/>
</dbReference>
<accession>B3PCI7</accession>
<dbReference type="KEGG" id="cja:CJA_1304"/>
<keyword evidence="2" id="KW-1185">Reference proteome</keyword>
<dbReference type="EMBL" id="CP000934">
    <property type="protein sequence ID" value="ACE83037.1"/>
    <property type="molecule type" value="Genomic_DNA"/>
</dbReference>
<name>B3PCI7_CELJU</name>
<evidence type="ECO:0000313" key="1">
    <source>
        <dbReference type="EMBL" id="ACE83037.1"/>
    </source>
</evidence>
<dbReference type="SUPFAM" id="SSF51004">
    <property type="entry name" value="C-terminal (heme d1) domain of cytochrome cd1-nitrite reductase"/>
    <property type="match status" value="1"/>
</dbReference>
<dbReference type="eggNOG" id="COG3391">
    <property type="taxonomic scope" value="Bacteria"/>
</dbReference>
<reference evidence="1" key="2">
    <citation type="submission" date="2008-01" db="EMBL/GenBank/DDBJ databases">
        <authorList>
            <person name="DeBoy R.T."/>
            <person name="Mongodin E.F."/>
            <person name="Fouts D.E."/>
            <person name="Tailford L.E."/>
            <person name="Daugherty S.C."/>
            <person name="Khouri H.M."/>
            <person name="Emerson J.B."/>
            <person name="Mohamoud Y."/>
            <person name="Watkins K.L."/>
            <person name="Henrissat B."/>
            <person name="Gilbert H.J."/>
            <person name="Nelson K.E."/>
        </authorList>
    </citation>
    <scope>NUCLEOTIDE SEQUENCE</scope>
    <source>
        <strain evidence="1">Ueda107</strain>
    </source>
</reference>
<dbReference type="HOGENOM" id="CLU_046994_0_0_6"/>
<protein>
    <submittedName>
        <fullName evidence="1">Uncharacterized protein</fullName>
    </submittedName>
</protein>
<proteinExistence type="predicted"/>